<evidence type="ECO:0000256" key="1">
    <source>
        <dbReference type="SAM" id="MobiDB-lite"/>
    </source>
</evidence>
<name>A0AAQ3PW61_PASNO</name>
<protein>
    <submittedName>
        <fullName evidence="2">Uncharacterized protein</fullName>
    </submittedName>
</protein>
<dbReference type="EMBL" id="CP144745">
    <property type="protein sequence ID" value="WVZ54291.1"/>
    <property type="molecule type" value="Genomic_DNA"/>
</dbReference>
<dbReference type="Proteomes" id="UP001341281">
    <property type="component" value="Chromosome 01"/>
</dbReference>
<keyword evidence="3" id="KW-1185">Reference proteome</keyword>
<sequence length="312" mass="34812">MHSRSASSFITVTPTFPRTEMALRRPPESCSSAPPSPMPGAHHESPLPPGVPVRLPSCGSSTSARFFVLHDAVGISPEVKQVLDPWVRGSGPARGTVQDIRALAEYDGYYYNQFLVVRMAACTASSSSRRRVTPQWAEALGKLSRVLEQNPMSSKPATQGLPSGSLVHYWVLGFDSYREKPDVNREWGFEKLIFRNSIKVRRDRKYAIQARNEYSAGVHMLQNLYGRTNYHYHNSINFMGEPCREFVPMPVNSSRTIFEGVPSGASVKSSYEKIEMNRSLKLIGAPWKAIIFNASLAERTVSLVSSRCNRAQ</sequence>
<evidence type="ECO:0000313" key="3">
    <source>
        <dbReference type="Proteomes" id="UP001341281"/>
    </source>
</evidence>
<evidence type="ECO:0000313" key="2">
    <source>
        <dbReference type="EMBL" id="WVZ54291.1"/>
    </source>
</evidence>
<dbReference type="AlphaFoldDB" id="A0AAQ3PW61"/>
<organism evidence="2 3">
    <name type="scientific">Paspalum notatum var. saurae</name>
    <dbReference type="NCBI Taxonomy" id="547442"/>
    <lineage>
        <taxon>Eukaryota</taxon>
        <taxon>Viridiplantae</taxon>
        <taxon>Streptophyta</taxon>
        <taxon>Embryophyta</taxon>
        <taxon>Tracheophyta</taxon>
        <taxon>Spermatophyta</taxon>
        <taxon>Magnoliopsida</taxon>
        <taxon>Liliopsida</taxon>
        <taxon>Poales</taxon>
        <taxon>Poaceae</taxon>
        <taxon>PACMAD clade</taxon>
        <taxon>Panicoideae</taxon>
        <taxon>Andropogonodae</taxon>
        <taxon>Paspaleae</taxon>
        <taxon>Paspalinae</taxon>
        <taxon>Paspalum</taxon>
    </lineage>
</organism>
<accession>A0AAQ3PW61</accession>
<feature type="region of interest" description="Disordered" evidence="1">
    <location>
        <begin position="20"/>
        <end position="47"/>
    </location>
</feature>
<gene>
    <name evidence="2" type="ORF">U9M48_005113</name>
</gene>
<feature type="non-terminal residue" evidence="2">
    <location>
        <position position="312"/>
    </location>
</feature>
<reference evidence="2 3" key="1">
    <citation type="submission" date="2024-02" db="EMBL/GenBank/DDBJ databases">
        <title>High-quality chromosome-scale genome assembly of Pensacola bahiagrass (Paspalum notatum Flugge var. saurae).</title>
        <authorList>
            <person name="Vega J.M."/>
            <person name="Podio M."/>
            <person name="Orjuela J."/>
            <person name="Siena L.A."/>
            <person name="Pessino S.C."/>
            <person name="Combes M.C."/>
            <person name="Mariac C."/>
            <person name="Albertini E."/>
            <person name="Pupilli F."/>
            <person name="Ortiz J.P.A."/>
            <person name="Leblanc O."/>
        </authorList>
    </citation>
    <scope>NUCLEOTIDE SEQUENCE [LARGE SCALE GENOMIC DNA]</scope>
    <source>
        <strain evidence="2">R1</strain>
        <tissue evidence="2">Leaf</tissue>
    </source>
</reference>
<proteinExistence type="predicted"/>